<evidence type="ECO:0000256" key="5">
    <source>
        <dbReference type="SAM" id="MobiDB-lite"/>
    </source>
</evidence>
<feature type="region of interest" description="Disordered" evidence="5">
    <location>
        <begin position="188"/>
        <end position="228"/>
    </location>
</feature>
<accession>A0A9B0TT25</accession>
<evidence type="ECO:0000256" key="1">
    <source>
        <dbReference type="ARBA" id="ARBA00004613"/>
    </source>
</evidence>
<dbReference type="PANTHER" id="PTHR16866">
    <property type="entry name" value="GASTRIN-RELEASING PEPTIDE"/>
    <property type="match status" value="1"/>
</dbReference>
<dbReference type="PANTHER" id="PTHR16866:SF3">
    <property type="entry name" value="NEUROMEDIN-B"/>
    <property type="match status" value="1"/>
</dbReference>
<evidence type="ECO:0000256" key="3">
    <source>
        <dbReference type="ARBA" id="ARBA00022525"/>
    </source>
</evidence>
<proteinExistence type="inferred from homology"/>
<evidence type="ECO:0000313" key="7">
    <source>
        <dbReference type="Proteomes" id="UP000504623"/>
    </source>
</evidence>
<sequence length="228" mass="24345">MSRRAGGARLLGGLLLCSLLAAGAAPLSWDLPEPRSRANKIRVQPRGNLWATGHFMGKKSLDPLSMSPLGSTPHISLGDQRQQLSHDLFRILQLKKALGMSVGSGGPHAQEAAGAHTAEMMQIMGQTQRHSFNCVLPGKVPNGTLIMAASGCRSRDRNSPTPLLFYVICVELLAQSLGALPAPELGYPSTPHPLNEDHAHRLGAGRTHSSRESRAFQEGSQAEVAGRK</sequence>
<evidence type="ECO:0000256" key="6">
    <source>
        <dbReference type="SAM" id="SignalP"/>
    </source>
</evidence>
<feature type="chain" id="PRO_5038777240" evidence="6">
    <location>
        <begin position="27"/>
        <end position="228"/>
    </location>
</feature>
<name>A0A9B0TT25_CHRAS</name>
<keyword evidence="7" id="KW-1185">Reference proteome</keyword>
<dbReference type="GeneID" id="102829854"/>
<dbReference type="GO" id="GO:0005184">
    <property type="term" value="F:neuropeptide hormone activity"/>
    <property type="evidence" value="ECO:0007669"/>
    <property type="project" value="TreeGrafter"/>
</dbReference>
<keyword evidence="3" id="KW-0964">Secreted</keyword>
<feature type="signal peptide" evidence="6">
    <location>
        <begin position="1"/>
        <end position="26"/>
    </location>
</feature>
<comment type="similarity">
    <text evidence="2">Belongs to the bombesin/neuromedin-B/ranatensin family.</text>
</comment>
<dbReference type="Proteomes" id="UP000504623">
    <property type="component" value="Unplaced"/>
</dbReference>
<dbReference type="GO" id="GO:0043005">
    <property type="term" value="C:neuron projection"/>
    <property type="evidence" value="ECO:0007669"/>
    <property type="project" value="TreeGrafter"/>
</dbReference>
<evidence type="ECO:0000256" key="4">
    <source>
        <dbReference type="ARBA" id="ARBA00022815"/>
    </source>
</evidence>
<dbReference type="GO" id="GO:0031710">
    <property type="term" value="F:neuromedin B receptor binding"/>
    <property type="evidence" value="ECO:0007669"/>
    <property type="project" value="TreeGrafter"/>
</dbReference>
<dbReference type="Pfam" id="PF02044">
    <property type="entry name" value="Bombesin"/>
    <property type="match status" value="1"/>
</dbReference>
<dbReference type="AlphaFoldDB" id="A0A9B0TT25"/>
<evidence type="ECO:0000256" key="2">
    <source>
        <dbReference type="ARBA" id="ARBA00010012"/>
    </source>
</evidence>
<reference evidence="8" key="1">
    <citation type="submission" date="2025-08" db="UniProtKB">
        <authorList>
            <consortium name="RefSeq"/>
        </authorList>
    </citation>
    <scope>IDENTIFICATION</scope>
    <source>
        <tissue evidence="8">Spleen</tissue>
    </source>
</reference>
<dbReference type="GO" id="GO:0007218">
    <property type="term" value="P:neuropeptide signaling pathway"/>
    <property type="evidence" value="ECO:0007669"/>
    <property type="project" value="InterPro"/>
</dbReference>
<comment type="subcellular location">
    <subcellularLocation>
        <location evidence="1">Secreted</location>
    </subcellularLocation>
</comment>
<dbReference type="GO" id="GO:0005576">
    <property type="term" value="C:extracellular region"/>
    <property type="evidence" value="ECO:0007669"/>
    <property type="project" value="UniProtKB-SubCell"/>
</dbReference>
<keyword evidence="4" id="KW-0027">Amidation</keyword>
<dbReference type="InterPro" id="IPR000874">
    <property type="entry name" value="Bombesin"/>
</dbReference>
<dbReference type="GO" id="GO:0046887">
    <property type="term" value="P:positive regulation of hormone secretion"/>
    <property type="evidence" value="ECO:0007669"/>
    <property type="project" value="TreeGrafter"/>
</dbReference>
<dbReference type="OrthoDB" id="9535999at2759"/>
<evidence type="ECO:0000313" key="8">
    <source>
        <dbReference type="RefSeq" id="XP_006867245.1"/>
    </source>
</evidence>
<organism evidence="7 8">
    <name type="scientific">Chrysochloris asiatica</name>
    <name type="common">Cape golden mole</name>
    <dbReference type="NCBI Taxonomy" id="185453"/>
    <lineage>
        <taxon>Eukaryota</taxon>
        <taxon>Metazoa</taxon>
        <taxon>Chordata</taxon>
        <taxon>Craniata</taxon>
        <taxon>Vertebrata</taxon>
        <taxon>Euteleostomi</taxon>
        <taxon>Mammalia</taxon>
        <taxon>Eutheria</taxon>
        <taxon>Afrotheria</taxon>
        <taxon>Chrysochloridae</taxon>
        <taxon>Chrysochlorinae</taxon>
        <taxon>Chrysochloris</taxon>
    </lineage>
</organism>
<keyword evidence="6" id="KW-0732">Signal</keyword>
<dbReference type="PROSITE" id="PS00257">
    <property type="entry name" value="BOMBESIN"/>
    <property type="match status" value="1"/>
</dbReference>
<protein>
    <submittedName>
        <fullName evidence="8">Uncharacterized protein LOC102829854</fullName>
    </submittedName>
</protein>
<gene>
    <name evidence="8" type="primary">LOC102829854</name>
</gene>
<dbReference type="RefSeq" id="XP_006867245.1">
    <property type="nucleotide sequence ID" value="XM_006867183.1"/>
</dbReference>